<dbReference type="SUPFAM" id="SSF56281">
    <property type="entry name" value="Metallo-hydrolase/oxidoreductase"/>
    <property type="match status" value="1"/>
</dbReference>
<name>A0A085WEN2_9BACT</name>
<organism evidence="2 3">
    <name type="scientific">Hyalangium minutum</name>
    <dbReference type="NCBI Taxonomy" id="394096"/>
    <lineage>
        <taxon>Bacteria</taxon>
        <taxon>Pseudomonadati</taxon>
        <taxon>Myxococcota</taxon>
        <taxon>Myxococcia</taxon>
        <taxon>Myxococcales</taxon>
        <taxon>Cystobacterineae</taxon>
        <taxon>Archangiaceae</taxon>
        <taxon>Hyalangium</taxon>
    </lineage>
</organism>
<sequence length="299" mass="33347">MLVASVGVLLSCFASEQGHRYSNTAQEQGDRRVGEYISSDWSFETSSYWIESPEGLILIDTQFLPSALRKKIRFAKWNTGKDVKLAIVLHSNPDRFNGTAWLQSQGVPVVTSEQIREAIPDVHAKWSSVFFEKYRHGGYPQTLALPDSLGSSTREFSAAGLTVKVHVLGSGCSPAHLVIEWEGHLFVGDLISSGAHSWFEHGNAEEWLHRLDELRALNPKWIHAGRGMTGGPELLEQQAEYLHTVIDAVASARKEGLPHREALARATETVNQRYPHHRYPMFLPMLLGAELTRQAESAP</sequence>
<dbReference type="InterPro" id="IPR036866">
    <property type="entry name" value="RibonucZ/Hydroxyglut_hydro"/>
</dbReference>
<dbReference type="SMART" id="SM00849">
    <property type="entry name" value="Lactamase_B"/>
    <property type="match status" value="1"/>
</dbReference>
<proteinExistence type="predicted"/>
<gene>
    <name evidence="2" type="ORF">DB31_1210</name>
</gene>
<feature type="domain" description="Metallo-beta-lactamase" evidence="1">
    <location>
        <begin position="44"/>
        <end position="226"/>
    </location>
</feature>
<dbReference type="Gene3D" id="3.60.15.10">
    <property type="entry name" value="Ribonuclease Z/Hydroxyacylglutathione hydrolase-like"/>
    <property type="match status" value="1"/>
</dbReference>
<keyword evidence="3" id="KW-1185">Reference proteome</keyword>
<protein>
    <recommendedName>
        <fullName evidence="1">Metallo-beta-lactamase domain-containing protein</fullName>
    </recommendedName>
</protein>
<dbReference type="InterPro" id="IPR001279">
    <property type="entry name" value="Metallo-B-lactamas"/>
</dbReference>
<evidence type="ECO:0000259" key="1">
    <source>
        <dbReference type="SMART" id="SM00849"/>
    </source>
</evidence>
<dbReference type="PATRIC" id="fig|394096.3.peg.5551"/>
<accession>A0A085WEN2</accession>
<evidence type="ECO:0000313" key="3">
    <source>
        <dbReference type="Proteomes" id="UP000028725"/>
    </source>
</evidence>
<reference evidence="2 3" key="1">
    <citation type="submission" date="2014-04" db="EMBL/GenBank/DDBJ databases">
        <title>Genome assembly of Hyalangium minutum DSM 14724.</title>
        <authorList>
            <person name="Sharma G."/>
            <person name="Subramanian S."/>
        </authorList>
    </citation>
    <scope>NUCLEOTIDE SEQUENCE [LARGE SCALE GENOMIC DNA]</scope>
    <source>
        <strain evidence="2 3">DSM 14724</strain>
    </source>
</reference>
<dbReference type="EMBL" id="JMCB01000011">
    <property type="protein sequence ID" value="KFE66145.1"/>
    <property type="molecule type" value="Genomic_DNA"/>
</dbReference>
<comment type="caution">
    <text evidence="2">The sequence shown here is derived from an EMBL/GenBank/DDBJ whole genome shotgun (WGS) entry which is preliminary data.</text>
</comment>
<dbReference type="AlphaFoldDB" id="A0A085WEN2"/>
<evidence type="ECO:0000313" key="2">
    <source>
        <dbReference type="EMBL" id="KFE66145.1"/>
    </source>
</evidence>
<dbReference type="STRING" id="394096.DB31_1210"/>
<dbReference type="Pfam" id="PF00753">
    <property type="entry name" value="Lactamase_B"/>
    <property type="match status" value="1"/>
</dbReference>
<dbReference type="Proteomes" id="UP000028725">
    <property type="component" value="Unassembled WGS sequence"/>
</dbReference>